<feature type="transmembrane region" description="Helical" evidence="6">
    <location>
        <begin position="228"/>
        <end position="250"/>
    </location>
</feature>
<gene>
    <name evidence="8" type="ORF">FHS49_002137</name>
</gene>
<name>A0A7W9EFV9_9SPHN</name>
<feature type="transmembrane region" description="Helical" evidence="6">
    <location>
        <begin position="354"/>
        <end position="375"/>
    </location>
</feature>
<dbReference type="GO" id="GO:0022857">
    <property type="term" value="F:transmembrane transporter activity"/>
    <property type="evidence" value="ECO:0007669"/>
    <property type="project" value="InterPro"/>
</dbReference>
<dbReference type="InterPro" id="IPR005829">
    <property type="entry name" value="Sugar_transporter_CS"/>
</dbReference>
<dbReference type="PANTHER" id="PTHR23502">
    <property type="entry name" value="MAJOR FACILITATOR SUPERFAMILY"/>
    <property type="match status" value="1"/>
</dbReference>
<feature type="transmembrane region" description="Helical" evidence="6">
    <location>
        <begin position="173"/>
        <end position="193"/>
    </location>
</feature>
<keyword evidence="3 6" id="KW-0812">Transmembrane</keyword>
<dbReference type="GO" id="GO:1990961">
    <property type="term" value="P:xenobiotic detoxification by transmembrane export across the plasma membrane"/>
    <property type="evidence" value="ECO:0007669"/>
    <property type="project" value="TreeGrafter"/>
</dbReference>
<feature type="transmembrane region" description="Helical" evidence="6">
    <location>
        <begin position="319"/>
        <end position="342"/>
    </location>
</feature>
<dbReference type="PROSITE" id="PS50850">
    <property type="entry name" value="MFS"/>
    <property type="match status" value="1"/>
</dbReference>
<dbReference type="SUPFAM" id="SSF103473">
    <property type="entry name" value="MFS general substrate transporter"/>
    <property type="match status" value="1"/>
</dbReference>
<dbReference type="EMBL" id="JACIJC010000003">
    <property type="protein sequence ID" value="MBB5686121.1"/>
    <property type="molecule type" value="Genomic_DNA"/>
</dbReference>
<proteinExistence type="predicted"/>
<comment type="subcellular location">
    <subcellularLocation>
        <location evidence="1">Membrane</location>
        <topology evidence="1">Multi-pass membrane protein</topology>
    </subcellularLocation>
</comment>
<feature type="transmembrane region" description="Helical" evidence="6">
    <location>
        <begin position="20"/>
        <end position="39"/>
    </location>
</feature>
<dbReference type="GO" id="GO:0005886">
    <property type="term" value="C:plasma membrane"/>
    <property type="evidence" value="ECO:0007669"/>
    <property type="project" value="TreeGrafter"/>
</dbReference>
<dbReference type="PANTHER" id="PTHR23502:SF132">
    <property type="entry name" value="POLYAMINE TRANSPORTER 2-RELATED"/>
    <property type="match status" value="1"/>
</dbReference>
<evidence type="ECO:0000256" key="2">
    <source>
        <dbReference type="ARBA" id="ARBA00022448"/>
    </source>
</evidence>
<keyword evidence="4 6" id="KW-1133">Transmembrane helix</keyword>
<feature type="transmembrane region" description="Helical" evidence="6">
    <location>
        <begin position="145"/>
        <end position="167"/>
    </location>
</feature>
<dbReference type="Pfam" id="PF07690">
    <property type="entry name" value="MFS_1"/>
    <property type="match status" value="1"/>
</dbReference>
<feature type="transmembrane region" description="Helical" evidence="6">
    <location>
        <begin position="86"/>
        <end position="106"/>
    </location>
</feature>
<keyword evidence="2" id="KW-0813">Transport</keyword>
<dbReference type="CDD" id="cd17320">
    <property type="entry name" value="MFS_MdfA_MDR_like"/>
    <property type="match status" value="1"/>
</dbReference>
<feature type="transmembrane region" description="Helical" evidence="6">
    <location>
        <begin position="289"/>
        <end position="313"/>
    </location>
</feature>
<protein>
    <submittedName>
        <fullName evidence="8">DHA1 family bicyclomycin/chloramphenicol resistance-like MFS transporter</fullName>
    </submittedName>
</protein>
<reference evidence="8 9" key="1">
    <citation type="submission" date="2020-08" db="EMBL/GenBank/DDBJ databases">
        <title>Genomic Encyclopedia of Type Strains, Phase IV (KMG-IV): sequencing the most valuable type-strain genomes for metagenomic binning, comparative biology and taxonomic classification.</title>
        <authorList>
            <person name="Goeker M."/>
        </authorList>
    </citation>
    <scope>NUCLEOTIDE SEQUENCE [LARGE SCALE GENOMIC DNA]</scope>
    <source>
        <strain evidence="8 9">DSM 25079</strain>
    </source>
</reference>
<feature type="domain" description="Major facilitator superfamily (MFS) profile" evidence="7">
    <location>
        <begin position="20"/>
        <end position="404"/>
    </location>
</feature>
<evidence type="ECO:0000256" key="3">
    <source>
        <dbReference type="ARBA" id="ARBA00022692"/>
    </source>
</evidence>
<comment type="caution">
    <text evidence="8">The sequence shown here is derived from an EMBL/GenBank/DDBJ whole genome shotgun (WGS) entry which is preliminary data.</text>
</comment>
<evidence type="ECO:0000256" key="4">
    <source>
        <dbReference type="ARBA" id="ARBA00022989"/>
    </source>
</evidence>
<feature type="transmembrane region" description="Helical" evidence="6">
    <location>
        <begin position="256"/>
        <end position="277"/>
    </location>
</feature>
<keyword evidence="5 6" id="KW-0472">Membrane</keyword>
<dbReference type="PROSITE" id="PS00216">
    <property type="entry name" value="SUGAR_TRANSPORT_1"/>
    <property type="match status" value="1"/>
</dbReference>
<dbReference type="Proteomes" id="UP000549617">
    <property type="component" value="Unassembled WGS sequence"/>
</dbReference>
<organism evidence="8 9">
    <name type="scientific">Sphingobium boeckii</name>
    <dbReference type="NCBI Taxonomy" id="1082345"/>
    <lineage>
        <taxon>Bacteria</taxon>
        <taxon>Pseudomonadati</taxon>
        <taxon>Pseudomonadota</taxon>
        <taxon>Alphaproteobacteria</taxon>
        <taxon>Sphingomonadales</taxon>
        <taxon>Sphingomonadaceae</taxon>
        <taxon>Sphingobium</taxon>
    </lineage>
</organism>
<feature type="transmembrane region" description="Helical" evidence="6">
    <location>
        <begin position="112"/>
        <end position="133"/>
    </location>
</feature>
<evidence type="ECO:0000313" key="9">
    <source>
        <dbReference type="Proteomes" id="UP000549617"/>
    </source>
</evidence>
<dbReference type="RefSeq" id="WP_184018176.1">
    <property type="nucleotide sequence ID" value="NZ_JACIJC010000003.1"/>
</dbReference>
<dbReference type="InterPro" id="IPR011701">
    <property type="entry name" value="MFS"/>
</dbReference>
<dbReference type="InterPro" id="IPR036259">
    <property type="entry name" value="MFS_trans_sf"/>
</dbReference>
<keyword evidence="9" id="KW-1185">Reference proteome</keyword>
<dbReference type="InterPro" id="IPR020846">
    <property type="entry name" value="MFS_dom"/>
</dbReference>
<dbReference type="Gene3D" id="1.20.1720.10">
    <property type="entry name" value="Multidrug resistance protein D"/>
    <property type="match status" value="1"/>
</dbReference>
<dbReference type="AlphaFoldDB" id="A0A7W9EFV9"/>
<evidence type="ECO:0000259" key="7">
    <source>
        <dbReference type="PROSITE" id="PS50850"/>
    </source>
</evidence>
<evidence type="ECO:0000256" key="6">
    <source>
        <dbReference type="SAM" id="Phobius"/>
    </source>
</evidence>
<evidence type="ECO:0000256" key="1">
    <source>
        <dbReference type="ARBA" id="ARBA00004141"/>
    </source>
</evidence>
<sequence length="410" mass="43421">MHGITNPDSQTAKGPGFREFVGLMAAIMAMVALAIDSMLPALPAIGESLGVTSGNHRQFVISAFMIGFGVAQFFVGTLSDRFGRRGIMLIAMVCYTIFSIAAALAPSFEWLIAARIAQGASAAGGRVLVVSIVRDRFVGRQMARVMSLAFIVFMAAPIVAPAVGQLILTIAPWRWIFVALAAVGIAIGGWIALRLPETLDPENRLPITPARIKASYARVLSDRQSTGYTVAIAFLTGALMGFINSVQQIFSDVFQASHLLVPAFGGVAGMMALGSLFNSHFVERLGMRYIGHWAMIGFTIFAALHLISSALGYEDLTVFVILQGLMMGCFALSTANFGALAMEKVGDVAGTASSLQGSFSTIMGATIGIFVGQSFDGTTVPLYAGFTLCGTGAIIAVMITERGKLFRRSM</sequence>
<accession>A0A7W9EFV9</accession>
<evidence type="ECO:0000313" key="8">
    <source>
        <dbReference type="EMBL" id="MBB5686121.1"/>
    </source>
</evidence>
<feature type="transmembrane region" description="Helical" evidence="6">
    <location>
        <begin position="381"/>
        <end position="400"/>
    </location>
</feature>
<evidence type="ECO:0000256" key="5">
    <source>
        <dbReference type="ARBA" id="ARBA00023136"/>
    </source>
</evidence>
<feature type="transmembrane region" description="Helical" evidence="6">
    <location>
        <begin position="59"/>
        <end position="79"/>
    </location>
</feature>